<dbReference type="AlphaFoldDB" id="A0AA95L152"/>
<sequence>MSQPKEKLWELEAHTQAKHIILRNYLKAWFPIMGRYNERILFLDGFSGPGEYDNGEEGSPIIALREGMNFLGYCEKHNWKKPEIVFFFIEQDSTRAHHLENKIKQLHLPKHIVYEVINSTFEEVGNDIWKSLEEDNAKLAPAFLFIDPFGYNLPFELIQKLMSHPKCEVFINFMYEFINRFITRDGQEKVMNRLFGTEEWRELNLDMLEPAARKATIHSFYQKQLEERAARYVRSFEMKGRRNSTKYFLFYGTNHKLGLEKMKDAMWSVDQGGSFTFSDATNPDQGVLFGNEPDYSYLKSLLKDKFSGKQVTIERIEDYVVCETPFKRSHVKTNTLAPMERAGEVKVVKSSRKTKRGYPEGTIIEFP</sequence>
<dbReference type="Pfam" id="PF22560">
    <property type="entry name" value="GMT-wHTH"/>
    <property type="match status" value="1"/>
</dbReference>
<organism evidence="2 3">
    <name type="scientific">Paenibacillus woosongensis</name>
    <dbReference type="NCBI Taxonomy" id="307580"/>
    <lineage>
        <taxon>Bacteria</taxon>
        <taxon>Bacillati</taxon>
        <taxon>Bacillota</taxon>
        <taxon>Bacilli</taxon>
        <taxon>Bacillales</taxon>
        <taxon>Paenibacillaceae</taxon>
        <taxon>Paenibacillus</taxon>
    </lineage>
</organism>
<dbReference type="RefSeq" id="WP_283924852.1">
    <property type="nucleotide sequence ID" value="NZ_CP126084.1"/>
</dbReference>
<dbReference type="NCBIfam" id="TIGR04474">
    <property type="entry name" value="tcm_partner"/>
    <property type="match status" value="1"/>
</dbReference>
<accession>A0AA95L152</accession>
<evidence type="ECO:0000313" key="2">
    <source>
        <dbReference type="EMBL" id="WHX47262.1"/>
    </source>
</evidence>
<proteinExistence type="predicted"/>
<protein>
    <submittedName>
        <fullName evidence="2">Three-Cys-motif partner protein TcmP</fullName>
    </submittedName>
</protein>
<name>A0AA95L152_9BACL</name>
<dbReference type="EMBL" id="CP126084">
    <property type="protein sequence ID" value="WHX47262.1"/>
    <property type="molecule type" value="Genomic_DNA"/>
</dbReference>
<evidence type="ECO:0000313" key="3">
    <source>
        <dbReference type="Proteomes" id="UP001177943"/>
    </source>
</evidence>
<reference evidence="2" key="1">
    <citation type="submission" date="2023-05" db="EMBL/GenBank/DDBJ databases">
        <title>Comparative genomics of Bacillaceae isolates and their secondary metabolite potential.</title>
        <authorList>
            <person name="Song L."/>
            <person name="Nielsen L.J."/>
            <person name="Mohite O."/>
            <person name="Xu X."/>
            <person name="Weber T."/>
            <person name="Kovacs A.T."/>
        </authorList>
    </citation>
    <scope>NUCLEOTIDE SEQUENCE</scope>
    <source>
        <strain evidence="2">B2_4</strain>
    </source>
</reference>
<dbReference type="InterPro" id="IPR031009">
    <property type="entry name" value="Tcm_partner"/>
</dbReference>
<dbReference type="KEGG" id="pwn:QNH46_13905"/>
<gene>
    <name evidence="2" type="ORF">QNH46_13905</name>
</gene>
<evidence type="ECO:0000259" key="1">
    <source>
        <dbReference type="Pfam" id="PF22560"/>
    </source>
</evidence>
<feature type="domain" description="GMT-like wHTH" evidence="1">
    <location>
        <begin position="277"/>
        <end position="349"/>
    </location>
</feature>
<dbReference type="InterPro" id="IPR054339">
    <property type="entry name" value="GMT_wHTH"/>
</dbReference>
<dbReference type="Proteomes" id="UP001177943">
    <property type="component" value="Chromosome"/>
</dbReference>